<reference evidence="9" key="1">
    <citation type="submission" date="2022-07" db="EMBL/GenBank/DDBJ databases">
        <title>Draft genome sequence of Zalerion maritima ATCC 34329, a (micro)plastics degrading marine fungus.</title>
        <authorList>
            <person name="Paco A."/>
            <person name="Goncalves M.F.M."/>
            <person name="Rocha-Santos T.A.P."/>
            <person name="Alves A."/>
        </authorList>
    </citation>
    <scope>NUCLEOTIDE SEQUENCE</scope>
    <source>
        <strain evidence="9">ATCC 34329</strain>
    </source>
</reference>
<dbReference type="AlphaFoldDB" id="A0AAD5RM90"/>
<feature type="transmembrane region" description="Helical" evidence="7">
    <location>
        <begin position="119"/>
        <end position="140"/>
    </location>
</feature>
<dbReference type="PANTHER" id="PTHR11101">
    <property type="entry name" value="PHOSPHATE TRANSPORTER"/>
    <property type="match status" value="1"/>
</dbReference>
<dbReference type="GO" id="GO:0035435">
    <property type="term" value="P:phosphate ion transmembrane transport"/>
    <property type="evidence" value="ECO:0007669"/>
    <property type="project" value="TreeGrafter"/>
</dbReference>
<evidence type="ECO:0000256" key="1">
    <source>
        <dbReference type="ARBA" id="ARBA00004141"/>
    </source>
</evidence>
<sequence>MAPLHQYDYIFAITTVFAFLDAWNIGANDVANSFATSVSSRSLTLKQAMGLAAVMEFSGSISVGSRVADTIRTHVIDETLYASDPGVLLLAMMCAIVGSSVFLTFATHYGFPVSTTHSIIGGFVGAGTASIGITKINWGWNGVSQVFAAWVIAPGIAGIVAAVLFLITKYAVLLRKEAARKALASIPVYTFLTVAALAMLVAWKGVQLDVDLDTKTILISVFATAAGATVLQAFFVLPFLWCRVIREDWQLKWYDAFQGPLLLRRPPAPPPPAGISKINIKDYYHGYLSLDELECIRQSDQLMESVQNSPTQDELFRKSEDIGVGLNERPTTANTPLHEERRKPDENATLPPRPPGPWNSMPVFIWRLNRILLRGVEKDVVNFQKRLGSISSIANSSATNVLNLRIEDIHARCPRFDNRAEYMYSALQVLTAATSSFIHGANDVANCVAPFTSAYSLWRHGEVRTEYDVPLWILCFGGGAIVLGLGTPSRGFCMELGSAVTVLMATRWKLPVSTTQCIAGATVGVGLANGDWRAVNKSGD</sequence>
<dbReference type="Proteomes" id="UP001201980">
    <property type="component" value="Unassembled WGS sequence"/>
</dbReference>
<keyword evidence="2 7" id="KW-0813">Transport</keyword>
<dbReference type="EMBL" id="JAKWBI020000280">
    <property type="protein sequence ID" value="KAJ2897349.1"/>
    <property type="molecule type" value="Genomic_DNA"/>
</dbReference>
<evidence type="ECO:0000256" key="4">
    <source>
        <dbReference type="ARBA" id="ARBA00022692"/>
    </source>
</evidence>
<evidence type="ECO:0000313" key="9">
    <source>
        <dbReference type="EMBL" id="KAJ2897349.1"/>
    </source>
</evidence>
<dbReference type="Pfam" id="PF01384">
    <property type="entry name" value="PHO4"/>
    <property type="match status" value="2"/>
</dbReference>
<feature type="transmembrane region" description="Helical" evidence="7">
    <location>
        <begin position="218"/>
        <end position="242"/>
    </location>
</feature>
<evidence type="ECO:0000256" key="2">
    <source>
        <dbReference type="ARBA" id="ARBA00022448"/>
    </source>
</evidence>
<feature type="transmembrane region" description="Helical" evidence="7">
    <location>
        <begin position="146"/>
        <end position="167"/>
    </location>
</feature>
<evidence type="ECO:0000256" key="5">
    <source>
        <dbReference type="ARBA" id="ARBA00022989"/>
    </source>
</evidence>
<keyword evidence="4 7" id="KW-0812">Transmembrane</keyword>
<feature type="transmembrane region" description="Helical" evidence="7">
    <location>
        <begin position="6"/>
        <end position="27"/>
    </location>
</feature>
<evidence type="ECO:0000256" key="7">
    <source>
        <dbReference type="RuleBase" id="RU363058"/>
    </source>
</evidence>
<dbReference type="InterPro" id="IPR001204">
    <property type="entry name" value="Phos_transporter"/>
</dbReference>
<feature type="transmembrane region" description="Helical" evidence="7">
    <location>
        <begin position="87"/>
        <end position="107"/>
    </location>
</feature>
<evidence type="ECO:0000256" key="6">
    <source>
        <dbReference type="ARBA" id="ARBA00023136"/>
    </source>
</evidence>
<comment type="function">
    <text evidence="7">Sodium-phosphate symporter.</text>
</comment>
<feature type="region of interest" description="Disordered" evidence="8">
    <location>
        <begin position="325"/>
        <end position="355"/>
    </location>
</feature>
<dbReference type="GO" id="GO:0016020">
    <property type="term" value="C:membrane"/>
    <property type="evidence" value="ECO:0007669"/>
    <property type="project" value="UniProtKB-SubCell"/>
</dbReference>
<accession>A0AAD5RM90</accession>
<name>A0AAD5RM90_9PEZI</name>
<keyword evidence="3 7" id="KW-0592">Phosphate transport</keyword>
<evidence type="ECO:0000313" key="10">
    <source>
        <dbReference type="Proteomes" id="UP001201980"/>
    </source>
</evidence>
<organism evidence="9 10">
    <name type="scientific">Zalerion maritima</name>
    <dbReference type="NCBI Taxonomy" id="339359"/>
    <lineage>
        <taxon>Eukaryota</taxon>
        <taxon>Fungi</taxon>
        <taxon>Dikarya</taxon>
        <taxon>Ascomycota</taxon>
        <taxon>Pezizomycotina</taxon>
        <taxon>Sordariomycetes</taxon>
        <taxon>Lulworthiomycetidae</taxon>
        <taxon>Lulworthiales</taxon>
        <taxon>Lulworthiaceae</taxon>
        <taxon>Zalerion</taxon>
    </lineage>
</organism>
<comment type="similarity">
    <text evidence="7">Belongs to the inorganic phosphate transporter (PiT) (TC 2.A.20) family.</text>
</comment>
<feature type="transmembrane region" description="Helical" evidence="7">
    <location>
        <begin position="188"/>
        <end position="206"/>
    </location>
</feature>
<evidence type="ECO:0000256" key="3">
    <source>
        <dbReference type="ARBA" id="ARBA00022592"/>
    </source>
</evidence>
<gene>
    <name evidence="9" type="ORF">MKZ38_004772</name>
</gene>
<comment type="caution">
    <text evidence="9">The sequence shown here is derived from an EMBL/GenBank/DDBJ whole genome shotgun (WGS) entry which is preliminary data.</text>
</comment>
<feature type="compositionally biased region" description="Basic and acidic residues" evidence="8">
    <location>
        <begin position="337"/>
        <end position="346"/>
    </location>
</feature>
<protein>
    <recommendedName>
        <fullName evidence="7">Phosphate transporter</fullName>
    </recommendedName>
</protein>
<keyword evidence="5 7" id="KW-1133">Transmembrane helix</keyword>
<proteinExistence type="inferred from homology"/>
<keyword evidence="10" id="KW-1185">Reference proteome</keyword>
<comment type="subcellular location">
    <subcellularLocation>
        <location evidence="1 7">Membrane</location>
        <topology evidence="1 7">Multi-pass membrane protein</topology>
    </subcellularLocation>
</comment>
<keyword evidence="6 7" id="KW-0472">Membrane</keyword>
<dbReference type="GO" id="GO:0005315">
    <property type="term" value="F:phosphate transmembrane transporter activity"/>
    <property type="evidence" value="ECO:0007669"/>
    <property type="project" value="InterPro"/>
</dbReference>
<evidence type="ECO:0000256" key="8">
    <source>
        <dbReference type="SAM" id="MobiDB-lite"/>
    </source>
</evidence>
<dbReference type="PANTHER" id="PTHR11101:SF80">
    <property type="entry name" value="PHOSPHATE TRANSPORTER"/>
    <property type="match status" value="1"/>
</dbReference>